<keyword evidence="1" id="KW-0812">Transmembrane</keyword>
<name>A0A0L8IGT8_OCTBM</name>
<keyword evidence="1" id="KW-1133">Transmembrane helix</keyword>
<organism evidence="2">
    <name type="scientific">Octopus bimaculoides</name>
    <name type="common">California two-spotted octopus</name>
    <dbReference type="NCBI Taxonomy" id="37653"/>
    <lineage>
        <taxon>Eukaryota</taxon>
        <taxon>Metazoa</taxon>
        <taxon>Spiralia</taxon>
        <taxon>Lophotrochozoa</taxon>
        <taxon>Mollusca</taxon>
        <taxon>Cephalopoda</taxon>
        <taxon>Coleoidea</taxon>
        <taxon>Octopodiformes</taxon>
        <taxon>Octopoda</taxon>
        <taxon>Incirrata</taxon>
        <taxon>Octopodidae</taxon>
        <taxon>Octopus</taxon>
    </lineage>
</organism>
<reference evidence="2" key="1">
    <citation type="submission" date="2015-07" db="EMBL/GenBank/DDBJ databases">
        <title>MeaNS - Measles Nucleotide Surveillance Program.</title>
        <authorList>
            <person name="Tran T."/>
            <person name="Druce J."/>
        </authorList>
    </citation>
    <scope>NUCLEOTIDE SEQUENCE</scope>
    <source>
        <strain evidence="2">UCB-OBI-ISO-001</strain>
        <tissue evidence="2">Gonad</tissue>
    </source>
</reference>
<protein>
    <submittedName>
        <fullName evidence="2">Uncharacterized protein</fullName>
    </submittedName>
</protein>
<proteinExistence type="predicted"/>
<keyword evidence="1" id="KW-0472">Membrane</keyword>
<feature type="transmembrane region" description="Helical" evidence="1">
    <location>
        <begin position="44"/>
        <end position="62"/>
    </location>
</feature>
<dbReference type="EMBL" id="KQ415768">
    <property type="protein sequence ID" value="KOG00663.1"/>
    <property type="molecule type" value="Genomic_DNA"/>
</dbReference>
<dbReference type="AlphaFoldDB" id="A0A0L8IGT8"/>
<evidence type="ECO:0000313" key="2">
    <source>
        <dbReference type="EMBL" id="KOG00663.1"/>
    </source>
</evidence>
<gene>
    <name evidence="2" type="ORF">OCBIM_22038856mg</name>
</gene>
<evidence type="ECO:0000256" key="1">
    <source>
        <dbReference type="SAM" id="Phobius"/>
    </source>
</evidence>
<sequence>MVKYTPNVYILLKDYYYTHCAACIIRYVELYTRSVNVLLGRLKIYTLCLILLLMLRYTHMYLY</sequence>
<accession>A0A0L8IGT8</accession>